<gene>
    <name evidence="1" type="ORF">CPT_Ponderosa_039</name>
</gene>
<dbReference type="InterPro" id="IPR033767">
    <property type="entry name" value="Tail_Gp11"/>
</dbReference>
<evidence type="ECO:0000313" key="1">
    <source>
        <dbReference type="EMBL" id="QEG09756.1"/>
    </source>
</evidence>
<name>A0A5B9NAZ8_9CAUD</name>
<evidence type="ECO:0000313" key="2">
    <source>
        <dbReference type="Proteomes" id="UP000325277"/>
    </source>
</evidence>
<dbReference type="Pfam" id="PF17212">
    <property type="entry name" value="Tube"/>
    <property type="match status" value="1"/>
</dbReference>
<reference evidence="2" key="1">
    <citation type="submission" date="2019-05" db="EMBL/GenBank/DDBJ databases">
        <title>The Complete Genome of Stenotrophomonas maltophilia Podophage Ponderosa.</title>
        <authorList>
            <person name="Marquez A."/>
            <person name="Newkirk H."/>
            <person name="Moreland R."/>
            <person name="Gonzalez C."/>
            <person name="Liu M."/>
            <person name="Ramsey J."/>
        </authorList>
    </citation>
    <scope>NUCLEOTIDE SEQUENCE [LARGE SCALE GENOMIC DNA]</scope>
</reference>
<sequence>MFISKLDVVNDALSCLGEAGLTDLQEDHAYRDMILNFLVTETDRICAKGWWFNQEYVRLVPDANSKFIYVPTDVYSVVPIRSAGFNVTQMGRRMYDARRRTYEWTNPLPVRLTRKFDFEDLPYNAAAAIRDATTVKFQGRIDADRETKADAEKAAAYSMEELHRINLQQQKFNMLNRPGMTQNGWLATHQGNNYGEVNIPGPNIITL</sequence>
<proteinExistence type="predicted"/>
<keyword evidence="2" id="KW-1185">Reference proteome</keyword>
<organism evidence="1 2">
    <name type="scientific">Stenotrophomonas phage Ponderosa</name>
    <dbReference type="NCBI Taxonomy" id="2591103"/>
    <lineage>
        <taxon>Viruses</taxon>
        <taxon>Duplodnaviria</taxon>
        <taxon>Heunggongvirae</taxon>
        <taxon>Uroviricota</taxon>
        <taxon>Caudoviricetes</taxon>
        <taxon>Autographivirales</taxon>
        <taxon>Autonotataviridae</taxon>
        <taxon>Gujervirinae</taxon>
        <taxon>Ponderosavirus</taxon>
        <taxon>Ponderosavirus ponderosa</taxon>
    </lineage>
</organism>
<dbReference type="EMBL" id="MK903280">
    <property type="protein sequence ID" value="QEG09756.1"/>
    <property type="molecule type" value="Genomic_DNA"/>
</dbReference>
<dbReference type="Proteomes" id="UP000325277">
    <property type="component" value="Segment"/>
</dbReference>
<accession>A0A5B9NAZ8</accession>
<protein>
    <submittedName>
        <fullName evidence="1">Tail tubular protein A</fullName>
    </submittedName>
</protein>